<keyword evidence="3" id="KW-1185">Reference proteome</keyword>
<dbReference type="SUPFAM" id="SSF160631">
    <property type="entry name" value="SMI1/KNR4-like"/>
    <property type="match status" value="1"/>
</dbReference>
<gene>
    <name evidence="2" type="ORF">AQJ11_07555</name>
</gene>
<dbReference type="SMART" id="SM00860">
    <property type="entry name" value="SMI1_KNR4"/>
    <property type="match status" value="1"/>
</dbReference>
<dbReference type="InterPro" id="IPR037883">
    <property type="entry name" value="Knr4/Smi1-like_sf"/>
</dbReference>
<evidence type="ECO:0000313" key="2">
    <source>
        <dbReference type="EMBL" id="KUN31336.1"/>
    </source>
</evidence>
<dbReference type="AlphaFoldDB" id="A0A101QK62"/>
<dbReference type="EMBL" id="LMWP01000006">
    <property type="protein sequence ID" value="KUN31336.1"/>
    <property type="molecule type" value="Genomic_DNA"/>
</dbReference>
<reference evidence="2 3" key="1">
    <citation type="submission" date="2015-10" db="EMBL/GenBank/DDBJ databases">
        <title>Draft genome sequence of Streptomyces corchorusii DSM 40340, type strain for the species Streptomyces corchorusii.</title>
        <authorList>
            <person name="Ruckert C."/>
            <person name="Winkler A."/>
            <person name="Kalinowski J."/>
            <person name="Kampfer P."/>
            <person name="Glaeser S."/>
        </authorList>
    </citation>
    <scope>NUCLEOTIDE SEQUENCE [LARGE SCALE GENOMIC DNA]</scope>
    <source>
        <strain evidence="2 3">DSM 40340</strain>
    </source>
</reference>
<dbReference type="RefSeq" id="WP_059262337.1">
    <property type="nucleotide sequence ID" value="NZ_KQ948353.1"/>
</dbReference>
<protein>
    <submittedName>
        <fullName evidence="2">Cell wall assembly protein</fullName>
    </submittedName>
</protein>
<sequence>MTDEWWADVRRRVEAAGAAPGGSEVFGALGHRWVLEDPLTPGELAELEAQVGVRLPEEYRAFLLHVGAGGAGPAYGLFPVRRVQGRWRWEGDGADLADLSTLAEPFPDRGPDPRLLDDVLAQRPEEEDFDAIEDFDDAIEAWDERWETVMFAPERTAGAIVISHLGCAQREWLVISGSHRGTIWSDCRVDDVDLAPLLHDDGTPVRFARWYTDWLEKAERTALAIP</sequence>
<dbReference type="Gene3D" id="3.40.1580.10">
    <property type="entry name" value="SMI1/KNR4-like"/>
    <property type="match status" value="1"/>
</dbReference>
<comment type="caution">
    <text evidence="2">The sequence shown here is derived from an EMBL/GenBank/DDBJ whole genome shotgun (WGS) entry which is preliminary data.</text>
</comment>
<dbReference type="Proteomes" id="UP000053398">
    <property type="component" value="Unassembled WGS sequence"/>
</dbReference>
<dbReference type="Pfam" id="PF09346">
    <property type="entry name" value="SMI1_KNR4"/>
    <property type="match status" value="1"/>
</dbReference>
<evidence type="ECO:0000313" key="3">
    <source>
        <dbReference type="Proteomes" id="UP000053398"/>
    </source>
</evidence>
<evidence type="ECO:0000259" key="1">
    <source>
        <dbReference type="SMART" id="SM00860"/>
    </source>
</evidence>
<feature type="domain" description="Knr4/Smi1-like" evidence="1">
    <location>
        <begin position="38"/>
        <end position="217"/>
    </location>
</feature>
<name>A0A101QK62_STRCK</name>
<organism evidence="2 3">
    <name type="scientific">Streptomyces corchorusii</name>
    <name type="common">Streptomyces chibaensis</name>
    <dbReference type="NCBI Taxonomy" id="1903"/>
    <lineage>
        <taxon>Bacteria</taxon>
        <taxon>Bacillati</taxon>
        <taxon>Actinomycetota</taxon>
        <taxon>Actinomycetes</taxon>
        <taxon>Kitasatosporales</taxon>
        <taxon>Streptomycetaceae</taxon>
        <taxon>Streptomyces</taxon>
    </lineage>
</organism>
<dbReference type="InterPro" id="IPR018958">
    <property type="entry name" value="Knr4/Smi1-like_dom"/>
</dbReference>
<proteinExistence type="predicted"/>
<accession>A0A101QK62</accession>